<dbReference type="InterPro" id="IPR014721">
    <property type="entry name" value="Ribsml_uS5_D2-typ_fold_subgr"/>
</dbReference>
<keyword evidence="14" id="KW-1185">Reference proteome</keyword>
<evidence type="ECO:0000256" key="6">
    <source>
        <dbReference type="ARBA" id="ARBA00022777"/>
    </source>
</evidence>
<dbReference type="SUPFAM" id="SSF55060">
    <property type="entry name" value="GHMP Kinase, C-terminal domain"/>
    <property type="match status" value="1"/>
</dbReference>
<evidence type="ECO:0000256" key="3">
    <source>
        <dbReference type="ARBA" id="ARBA00017473"/>
    </source>
</evidence>
<keyword evidence="8 10" id="KW-0414">Isoprene biosynthesis</keyword>
<evidence type="ECO:0000256" key="9">
    <source>
        <dbReference type="ARBA" id="ARBA00032554"/>
    </source>
</evidence>
<comment type="catalytic activity">
    <reaction evidence="10">
        <text>4-CDP-2-C-methyl-D-erythritol + ATP = 4-CDP-2-C-methyl-D-erythritol 2-phosphate + ADP + H(+)</text>
        <dbReference type="Rhea" id="RHEA:18437"/>
        <dbReference type="ChEBI" id="CHEBI:15378"/>
        <dbReference type="ChEBI" id="CHEBI:30616"/>
        <dbReference type="ChEBI" id="CHEBI:57823"/>
        <dbReference type="ChEBI" id="CHEBI:57919"/>
        <dbReference type="ChEBI" id="CHEBI:456216"/>
        <dbReference type="EC" id="2.7.1.148"/>
    </reaction>
</comment>
<dbReference type="GO" id="GO:0005524">
    <property type="term" value="F:ATP binding"/>
    <property type="evidence" value="ECO:0007669"/>
    <property type="project" value="UniProtKB-UniRule"/>
</dbReference>
<comment type="similarity">
    <text evidence="1 10">Belongs to the GHMP kinase family. IspE subfamily.</text>
</comment>
<sequence length="289" mass="29222">MPEIEVFAPAKVNLALHVTGQRADGYHLLDSLVAFAPAGDRLRLAPADAMALTVRGPESRGVPEGPENLVLKAAALYGPGPAAAIHLQKCLPAASGIGGGSSDAAAALRGMAALRGVAPAAGAAVVKLGADVPMCLDPRPARTRGIGEELSPVTLPPLPSVLVNPRVEVSTPAVFKALASKDNAPMDEIPAFANAADCIGWLARQRNDLQPAAVALAPVIAEVLGALEALPGCLLVRMSGSGATCFGLFESDEAAAAAQARLAAANPGWWSAHGPLGDQSEAAAARRTL</sequence>
<feature type="binding site" evidence="10">
    <location>
        <begin position="92"/>
        <end position="102"/>
    </location>
    <ligand>
        <name>ATP</name>
        <dbReference type="ChEBI" id="CHEBI:30616"/>
    </ligand>
</feature>
<dbReference type="GO" id="GO:0019288">
    <property type="term" value="P:isopentenyl diphosphate biosynthetic process, methylerythritol 4-phosphate pathway"/>
    <property type="evidence" value="ECO:0007669"/>
    <property type="project" value="UniProtKB-UniRule"/>
</dbReference>
<name>A0A285T4D9_9RHOB</name>
<dbReference type="InterPro" id="IPR006204">
    <property type="entry name" value="GHMP_kinase_N_dom"/>
</dbReference>
<reference evidence="14" key="1">
    <citation type="submission" date="2017-08" db="EMBL/GenBank/DDBJ databases">
        <authorList>
            <person name="Varghese N."/>
            <person name="Submissions S."/>
        </authorList>
    </citation>
    <scope>NUCLEOTIDE SEQUENCE [LARGE SCALE GENOMIC DNA]</scope>
    <source>
        <strain evidence="14">JA276</strain>
    </source>
</reference>
<dbReference type="GO" id="GO:0050515">
    <property type="term" value="F:4-(cytidine 5'-diphospho)-2-C-methyl-D-erythritol kinase activity"/>
    <property type="evidence" value="ECO:0007669"/>
    <property type="project" value="UniProtKB-UniRule"/>
</dbReference>
<dbReference type="Gene3D" id="3.30.230.10">
    <property type="match status" value="1"/>
</dbReference>
<keyword evidence="5 10" id="KW-0547">Nucleotide-binding</keyword>
<evidence type="ECO:0000256" key="8">
    <source>
        <dbReference type="ARBA" id="ARBA00023229"/>
    </source>
</evidence>
<evidence type="ECO:0000313" key="14">
    <source>
        <dbReference type="Proteomes" id="UP000219111"/>
    </source>
</evidence>
<dbReference type="Pfam" id="PF08544">
    <property type="entry name" value="GHMP_kinases_C"/>
    <property type="match status" value="1"/>
</dbReference>
<proteinExistence type="inferred from homology"/>
<evidence type="ECO:0000256" key="2">
    <source>
        <dbReference type="ARBA" id="ARBA00012052"/>
    </source>
</evidence>
<evidence type="ECO:0000313" key="13">
    <source>
        <dbReference type="EMBL" id="SOC16212.1"/>
    </source>
</evidence>
<dbReference type="Proteomes" id="UP000219111">
    <property type="component" value="Unassembled WGS sequence"/>
</dbReference>
<dbReference type="EC" id="2.7.1.148" evidence="2 10"/>
<dbReference type="OrthoDB" id="9809438at2"/>
<dbReference type="RefSeq" id="WP_097071006.1">
    <property type="nucleotide sequence ID" value="NZ_OBMT01000014.1"/>
</dbReference>
<dbReference type="PANTHER" id="PTHR43527:SF2">
    <property type="entry name" value="4-DIPHOSPHOCYTIDYL-2-C-METHYL-D-ERYTHRITOL KINASE, CHLOROPLASTIC"/>
    <property type="match status" value="1"/>
</dbReference>
<organism evidence="13 14">
    <name type="scientific">Rhodobacter maris</name>
    <dbReference type="NCBI Taxonomy" id="446682"/>
    <lineage>
        <taxon>Bacteria</taxon>
        <taxon>Pseudomonadati</taxon>
        <taxon>Pseudomonadota</taxon>
        <taxon>Alphaproteobacteria</taxon>
        <taxon>Rhodobacterales</taxon>
        <taxon>Rhodobacter group</taxon>
        <taxon>Rhodobacter</taxon>
    </lineage>
</organism>
<evidence type="ECO:0000256" key="4">
    <source>
        <dbReference type="ARBA" id="ARBA00022679"/>
    </source>
</evidence>
<dbReference type="InterPro" id="IPR004424">
    <property type="entry name" value="IspE"/>
</dbReference>
<dbReference type="Gene3D" id="3.30.70.890">
    <property type="entry name" value="GHMP kinase, C-terminal domain"/>
    <property type="match status" value="1"/>
</dbReference>
<dbReference type="Pfam" id="PF00288">
    <property type="entry name" value="GHMP_kinases_N"/>
    <property type="match status" value="1"/>
</dbReference>
<dbReference type="InterPro" id="IPR020568">
    <property type="entry name" value="Ribosomal_Su5_D2-typ_SF"/>
</dbReference>
<keyword evidence="6 10" id="KW-0418">Kinase</keyword>
<accession>A0A285T4D9</accession>
<dbReference type="HAMAP" id="MF_00061">
    <property type="entry name" value="IspE"/>
    <property type="match status" value="1"/>
</dbReference>
<feature type="active site" evidence="10">
    <location>
        <position position="11"/>
    </location>
</feature>
<evidence type="ECO:0000256" key="5">
    <source>
        <dbReference type="ARBA" id="ARBA00022741"/>
    </source>
</evidence>
<dbReference type="GO" id="GO:0016114">
    <property type="term" value="P:terpenoid biosynthetic process"/>
    <property type="evidence" value="ECO:0007669"/>
    <property type="project" value="InterPro"/>
</dbReference>
<comment type="function">
    <text evidence="10">Catalyzes the phosphorylation of the position 2 hydroxy group of 4-diphosphocytidyl-2C-methyl-D-erythritol.</text>
</comment>
<protein>
    <recommendedName>
        <fullName evidence="3 10">4-diphosphocytidyl-2-C-methyl-D-erythritol kinase</fullName>
        <shortName evidence="10">CMK</shortName>
        <ecNumber evidence="2 10">2.7.1.148</ecNumber>
    </recommendedName>
    <alternativeName>
        <fullName evidence="9 10">4-(cytidine-5'-diphospho)-2-C-methyl-D-erythritol kinase</fullName>
    </alternativeName>
</protein>
<keyword evidence="7 10" id="KW-0067">ATP-binding</keyword>
<evidence type="ECO:0000256" key="7">
    <source>
        <dbReference type="ARBA" id="ARBA00022840"/>
    </source>
</evidence>
<feature type="active site" evidence="10">
    <location>
        <position position="131"/>
    </location>
</feature>
<feature type="domain" description="GHMP kinase N-terminal" evidence="11">
    <location>
        <begin position="68"/>
        <end position="117"/>
    </location>
</feature>
<evidence type="ECO:0000259" key="12">
    <source>
        <dbReference type="Pfam" id="PF08544"/>
    </source>
</evidence>
<comment type="pathway">
    <text evidence="10">Isoprenoid biosynthesis; isopentenyl diphosphate biosynthesis via DXP pathway; isopentenyl diphosphate from 1-deoxy-D-xylulose 5-phosphate: step 3/6.</text>
</comment>
<dbReference type="AlphaFoldDB" id="A0A285T4D9"/>
<evidence type="ECO:0000259" key="11">
    <source>
        <dbReference type="Pfam" id="PF00288"/>
    </source>
</evidence>
<dbReference type="InterPro" id="IPR013750">
    <property type="entry name" value="GHMP_kinase_C_dom"/>
</dbReference>
<dbReference type="PANTHER" id="PTHR43527">
    <property type="entry name" value="4-DIPHOSPHOCYTIDYL-2-C-METHYL-D-ERYTHRITOL KINASE, CHLOROPLASTIC"/>
    <property type="match status" value="1"/>
</dbReference>
<gene>
    <name evidence="10" type="primary">ispE</name>
    <name evidence="13" type="ORF">SAMN05877831_11439</name>
</gene>
<evidence type="ECO:0000256" key="1">
    <source>
        <dbReference type="ARBA" id="ARBA00009684"/>
    </source>
</evidence>
<dbReference type="SUPFAM" id="SSF54211">
    <property type="entry name" value="Ribosomal protein S5 domain 2-like"/>
    <property type="match status" value="1"/>
</dbReference>
<feature type="domain" description="GHMP kinase C-terminal" evidence="12">
    <location>
        <begin position="195"/>
        <end position="265"/>
    </location>
</feature>
<dbReference type="EMBL" id="OBMT01000014">
    <property type="protein sequence ID" value="SOC16212.1"/>
    <property type="molecule type" value="Genomic_DNA"/>
</dbReference>
<dbReference type="InterPro" id="IPR036554">
    <property type="entry name" value="GHMP_kinase_C_sf"/>
</dbReference>
<dbReference type="NCBIfam" id="NF011202">
    <property type="entry name" value="PRK14608.1"/>
    <property type="match status" value="1"/>
</dbReference>
<dbReference type="UniPathway" id="UPA00056">
    <property type="reaction ID" value="UER00094"/>
</dbReference>
<evidence type="ECO:0000256" key="10">
    <source>
        <dbReference type="HAMAP-Rule" id="MF_00061"/>
    </source>
</evidence>
<keyword evidence="4 10" id="KW-0808">Transferase</keyword>
<dbReference type="PIRSF" id="PIRSF010376">
    <property type="entry name" value="IspE"/>
    <property type="match status" value="1"/>
</dbReference>